<gene>
    <name evidence="2" type="ORF">CYMTET_5372</name>
</gene>
<feature type="compositionally biased region" description="Basic and acidic residues" evidence="1">
    <location>
        <begin position="220"/>
        <end position="234"/>
    </location>
</feature>
<dbReference type="AlphaFoldDB" id="A0AAE0LJJ5"/>
<protein>
    <submittedName>
        <fullName evidence="2">Uncharacterized protein</fullName>
    </submittedName>
</protein>
<name>A0AAE0LJJ5_9CHLO</name>
<dbReference type="Proteomes" id="UP001190700">
    <property type="component" value="Unassembled WGS sequence"/>
</dbReference>
<keyword evidence="3" id="KW-1185">Reference proteome</keyword>
<evidence type="ECO:0000313" key="3">
    <source>
        <dbReference type="Proteomes" id="UP001190700"/>
    </source>
</evidence>
<reference evidence="2 3" key="1">
    <citation type="journal article" date="2015" name="Genome Biol. Evol.">
        <title>Comparative Genomics of a Bacterivorous Green Alga Reveals Evolutionary Causalities and Consequences of Phago-Mixotrophic Mode of Nutrition.</title>
        <authorList>
            <person name="Burns J.A."/>
            <person name="Paasch A."/>
            <person name="Narechania A."/>
            <person name="Kim E."/>
        </authorList>
    </citation>
    <scope>NUCLEOTIDE SEQUENCE [LARGE SCALE GENOMIC DNA]</scope>
    <source>
        <strain evidence="2 3">PLY_AMNH</strain>
    </source>
</reference>
<organism evidence="2 3">
    <name type="scientific">Cymbomonas tetramitiformis</name>
    <dbReference type="NCBI Taxonomy" id="36881"/>
    <lineage>
        <taxon>Eukaryota</taxon>
        <taxon>Viridiplantae</taxon>
        <taxon>Chlorophyta</taxon>
        <taxon>Pyramimonadophyceae</taxon>
        <taxon>Pyramimonadales</taxon>
        <taxon>Pyramimonadaceae</taxon>
        <taxon>Cymbomonas</taxon>
    </lineage>
</organism>
<accession>A0AAE0LJJ5</accession>
<sequence>MIAWARPTASKQKTGRKPWLRGAERFFACRWPAVFQSLVVLRCLQLLYSLLADESELPKGGEHVFPGSEELVQLHNDTPPFISIQPELDAFPPQLPPLARIETLEFPGEEMILNMVDPEWNDENPLANYVAPGTYPFNKSRTTYQLPTRDSLSKKTTLTEEAAVSATSSLTTSPSRPATFDELGAEMDVLQSSIDHVDGRNPTETPAPAVIKERRRGKRGAAEKGARVAAEKSAPDAAGKGVEAAAAKNTTEVLEAEQPQGEVVEDEDTTLAMPVEKYTGPAQLLDLRLDPLLGDLSSIGDLQGGAGTDVPEAGGDIGVRGPPLTPAIRNSWVLRHDGDRFPELKYVDRANLAFTGERFLAAWQGSAAGEGFSDQRIWYTVSSDSSAAHWDIPKRLSSSSMQAASPPCRPSPGVFVLRASLPWSIHFEFTLLSLR</sequence>
<dbReference type="EMBL" id="LGRX02001008">
    <property type="protein sequence ID" value="KAK3287104.1"/>
    <property type="molecule type" value="Genomic_DNA"/>
</dbReference>
<feature type="region of interest" description="Disordered" evidence="1">
    <location>
        <begin position="196"/>
        <end position="240"/>
    </location>
</feature>
<proteinExistence type="predicted"/>
<evidence type="ECO:0000256" key="1">
    <source>
        <dbReference type="SAM" id="MobiDB-lite"/>
    </source>
</evidence>
<comment type="caution">
    <text evidence="2">The sequence shown here is derived from an EMBL/GenBank/DDBJ whole genome shotgun (WGS) entry which is preliminary data.</text>
</comment>
<evidence type="ECO:0000313" key="2">
    <source>
        <dbReference type="EMBL" id="KAK3287104.1"/>
    </source>
</evidence>